<accession>A0A2I7REI0</accession>
<dbReference type="InterPro" id="IPR037238">
    <property type="entry name" value="YbiA-like_sf"/>
</dbReference>
<dbReference type="Gene3D" id="1.10.357.40">
    <property type="entry name" value="YbiA-like"/>
    <property type="match status" value="1"/>
</dbReference>
<protein>
    <recommendedName>
        <fullName evidence="1">NADAR domain-containing protein</fullName>
    </recommendedName>
</protein>
<dbReference type="Proteomes" id="UP000267376">
    <property type="component" value="Segment"/>
</dbReference>
<dbReference type="SUPFAM" id="SSF143990">
    <property type="entry name" value="YbiA-like"/>
    <property type="match status" value="1"/>
</dbReference>
<dbReference type="CDD" id="cd15457">
    <property type="entry name" value="NADAR"/>
    <property type="match status" value="1"/>
</dbReference>
<evidence type="ECO:0000313" key="2">
    <source>
        <dbReference type="EMBL" id="AUR92068.1"/>
    </source>
</evidence>
<reference evidence="2 3" key="1">
    <citation type="submission" date="2017-11" db="EMBL/GenBank/DDBJ databases">
        <title>A major lineage of nontailed dsDNA viruses as unrecognized killers of marine bacteria.</title>
        <authorList>
            <person name="Kauffman K.M."/>
            <person name="Hussain F.A."/>
            <person name="Yang J."/>
            <person name="Arevalo P."/>
            <person name="Brown J.M."/>
            <person name="Chang W.K."/>
            <person name="VanInsberghe D."/>
            <person name="Elsherbini J."/>
            <person name="Cutler M.B."/>
            <person name="Kelly L."/>
            <person name="Polz M.F."/>
        </authorList>
    </citation>
    <scope>NUCLEOTIDE SEQUENCE [LARGE SCALE GENOMIC DNA]</scope>
</reference>
<keyword evidence="3" id="KW-1185">Reference proteome</keyword>
<evidence type="ECO:0000259" key="1">
    <source>
        <dbReference type="Pfam" id="PF08719"/>
    </source>
</evidence>
<evidence type="ECO:0000313" key="3">
    <source>
        <dbReference type="Proteomes" id="UP000267376"/>
    </source>
</evidence>
<proteinExistence type="predicted"/>
<dbReference type="Pfam" id="PF08719">
    <property type="entry name" value="NADAR"/>
    <property type="match status" value="1"/>
</dbReference>
<sequence>MIKTFSGEEQWLSNFSKLEAPLIHGGLKYSTVEHFYVAMKTLNLRDRKTIASCKYVSDAKILGRDLTLRPNWDEQKERVMLAALRWKFSKYNPTLRQKLIDTGTQKLQEGNYWKDKYWGVYLVDGEGKNRLGILLMQVRDEIINGA</sequence>
<organism evidence="2 3">
    <name type="scientific">Vibrio phage 1.169.O._10N.261.52.B1</name>
    <dbReference type="NCBI Taxonomy" id="1881213"/>
    <lineage>
        <taxon>Viruses</taxon>
        <taxon>Duplodnaviria</taxon>
        <taxon>Heunggongvirae</taxon>
        <taxon>Uroviricota</taxon>
        <taxon>Caudoviricetes</taxon>
        <taxon>Schitoviridae</taxon>
        <taxon>Mukerjeevirus</taxon>
        <taxon>Mukerjeevirus mv52B1</taxon>
    </lineage>
</organism>
<dbReference type="InterPro" id="IPR012816">
    <property type="entry name" value="NADAR"/>
</dbReference>
<dbReference type="EMBL" id="MG592536">
    <property type="protein sequence ID" value="AUR92068.1"/>
    <property type="molecule type" value="Genomic_DNA"/>
</dbReference>
<gene>
    <name evidence="2" type="ORF">NVP1169O_40</name>
</gene>
<name>A0A2I7REI0_9CAUD</name>
<feature type="domain" description="NADAR" evidence="1">
    <location>
        <begin position="8"/>
        <end position="142"/>
    </location>
</feature>